<evidence type="ECO:0000313" key="2">
    <source>
        <dbReference type="Proteomes" id="UP001164250"/>
    </source>
</evidence>
<dbReference type="Proteomes" id="UP001164250">
    <property type="component" value="Chromosome 15"/>
</dbReference>
<organism evidence="1 2">
    <name type="scientific">Pistacia atlantica</name>
    <dbReference type="NCBI Taxonomy" id="434234"/>
    <lineage>
        <taxon>Eukaryota</taxon>
        <taxon>Viridiplantae</taxon>
        <taxon>Streptophyta</taxon>
        <taxon>Embryophyta</taxon>
        <taxon>Tracheophyta</taxon>
        <taxon>Spermatophyta</taxon>
        <taxon>Magnoliopsida</taxon>
        <taxon>eudicotyledons</taxon>
        <taxon>Gunneridae</taxon>
        <taxon>Pentapetalae</taxon>
        <taxon>rosids</taxon>
        <taxon>malvids</taxon>
        <taxon>Sapindales</taxon>
        <taxon>Anacardiaceae</taxon>
        <taxon>Pistacia</taxon>
    </lineage>
</organism>
<comment type="caution">
    <text evidence="1">The sequence shown here is derived from an EMBL/GenBank/DDBJ whole genome shotgun (WGS) entry which is preliminary data.</text>
</comment>
<dbReference type="EMBL" id="CM047910">
    <property type="protein sequence ID" value="KAJ0074818.1"/>
    <property type="molecule type" value="Genomic_DNA"/>
</dbReference>
<proteinExistence type="predicted"/>
<accession>A0ACC0ZS91</accession>
<sequence length="64" mass="7392">MIEMAHKHDVYVSTTNWAKHLFRSGPSAFEQYIEDCKKVGFDTVELNVGSLEVPKENLLRRVLN</sequence>
<evidence type="ECO:0000313" key="1">
    <source>
        <dbReference type="EMBL" id="KAJ0074818.1"/>
    </source>
</evidence>
<gene>
    <name evidence="1" type="ORF">Patl1_34978</name>
</gene>
<protein>
    <submittedName>
        <fullName evidence="1">Uncharacterized protein</fullName>
    </submittedName>
</protein>
<keyword evidence="2" id="KW-1185">Reference proteome</keyword>
<reference evidence="2" key="1">
    <citation type="journal article" date="2023" name="G3 (Bethesda)">
        <title>Genome assembly and association tests identify interacting loci associated with vigor, precocity, and sex in interspecific pistachio rootstocks.</title>
        <authorList>
            <person name="Palmer W."/>
            <person name="Jacygrad E."/>
            <person name="Sagayaradj S."/>
            <person name="Cavanaugh K."/>
            <person name="Han R."/>
            <person name="Bertier L."/>
            <person name="Beede B."/>
            <person name="Kafkas S."/>
            <person name="Golino D."/>
            <person name="Preece J."/>
            <person name="Michelmore R."/>
        </authorList>
    </citation>
    <scope>NUCLEOTIDE SEQUENCE [LARGE SCALE GENOMIC DNA]</scope>
</reference>
<name>A0ACC0ZS91_9ROSI</name>